<dbReference type="RefSeq" id="XP_014480100.1">
    <property type="nucleotide sequence ID" value="XM_014624614.1"/>
</dbReference>
<gene>
    <name evidence="3 4 5" type="primary">LOC106747256</name>
</gene>
<dbReference type="PANTHER" id="PTHR32226">
    <property type="entry name" value="TELO2-INTERACTING PROTEIN 2"/>
    <property type="match status" value="1"/>
</dbReference>
<dbReference type="RefSeq" id="XP_014480102.1">
    <property type="nucleotide sequence ID" value="XM_014624616.1"/>
</dbReference>
<dbReference type="GO" id="GO:0005634">
    <property type="term" value="C:nucleus"/>
    <property type="evidence" value="ECO:0007669"/>
    <property type="project" value="TreeGrafter"/>
</dbReference>
<dbReference type="RefSeq" id="XP_014480101.1">
    <property type="nucleotide sequence ID" value="XM_014624615.1"/>
</dbReference>
<dbReference type="OrthoDB" id="6417021at2759"/>
<evidence type="ECO:0000313" key="5">
    <source>
        <dbReference type="RefSeq" id="XP_014480102.1"/>
    </source>
</evidence>
<evidence type="ECO:0000313" key="2">
    <source>
        <dbReference type="Proteomes" id="UP000515204"/>
    </source>
</evidence>
<name>A0A6P3XPG9_DINQU</name>
<dbReference type="InterPro" id="IPR016024">
    <property type="entry name" value="ARM-type_fold"/>
</dbReference>
<dbReference type="Pfam" id="PF10521">
    <property type="entry name" value="Tti2"/>
    <property type="match status" value="1"/>
</dbReference>
<dbReference type="PANTHER" id="PTHR32226:SF2">
    <property type="entry name" value="TELO2-INTERACTING PROTEIN 2"/>
    <property type="match status" value="1"/>
</dbReference>
<accession>A0A6P3XPG9</accession>
<dbReference type="GeneID" id="106747256"/>
<dbReference type="InterPro" id="IPR018870">
    <property type="entry name" value="Tti2"/>
</dbReference>
<dbReference type="SUPFAM" id="SSF48371">
    <property type="entry name" value="ARM repeat"/>
    <property type="match status" value="1"/>
</dbReference>
<evidence type="ECO:0000313" key="4">
    <source>
        <dbReference type="RefSeq" id="XP_014480101.1"/>
    </source>
</evidence>
<keyword evidence="2" id="KW-1185">Reference proteome</keyword>
<dbReference type="Proteomes" id="UP000515204">
    <property type="component" value="Unplaced"/>
</dbReference>
<comment type="similarity">
    <text evidence="1">Belongs to the TTI2 family.</text>
</comment>
<organism evidence="2 5">
    <name type="scientific">Dinoponera quadriceps</name>
    <name type="common">South American ant</name>
    <dbReference type="NCBI Taxonomy" id="609295"/>
    <lineage>
        <taxon>Eukaryota</taxon>
        <taxon>Metazoa</taxon>
        <taxon>Ecdysozoa</taxon>
        <taxon>Arthropoda</taxon>
        <taxon>Hexapoda</taxon>
        <taxon>Insecta</taxon>
        <taxon>Pterygota</taxon>
        <taxon>Neoptera</taxon>
        <taxon>Endopterygota</taxon>
        <taxon>Hymenoptera</taxon>
        <taxon>Apocrita</taxon>
        <taxon>Aculeata</taxon>
        <taxon>Formicoidea</taxon>
        <taxon>Formicidae</taxon>
        <taxon>Ponerinae</taxon>
        <taxon>Ponerini</taxon>
        <taxon>Dinoponera</taxon>
    </lineage>
</organism>
<dbReference type="KEGG" id="dqu:106747256"/>
<proteinExistence type="inferred from homology"/>
<dbReference type="GO" id="GO:0005829">
    <property type="term" value="C:cytosol"/>
    <property type="evidence" value="ECO:0007669"/>
    <property type="project" value="TreeGrafter"/>
</dbReference>
<reference evidence="3 4" key="1">
    <citation type="submission" date="2025-04" db="UniProtKB">
        <authorList>
            <consortium name="RefSeq"/>
        </authorList>
    </citation>
    <scope>IDENTIFICATION</scope>
</reference>
<dbReference type="GO" id="GO:0110078">
    <property type="term" value="C:TTT Hsp90 cochaperone complex"/>
    <property type="evidence" value="ECO:0007669"/>
    <property type="project" value="InterPro"/>
</dbReference>
<protein>
    <submittedName>
        <fullName evidence="3 4">TELO2-interacting protein 2-like</fullName>
    </submittedName>
</protein>
<evidence type="ECO:0000256" key="1">
    <source>
        <dbReference type="ARBA" id="ARBA00034736"/>
    </source>
</evidence>
<evidence type="ECO:0000313" key="3">
    <source>
        <dbReference type="RefSeq" id="XP_014480100.1"/>
    </source>
</evidence>
<dbReference type="AlphaFoldDB" id="A0A6P3XPG9"/>
<sequence>MRMDDLLKELGALRISGNFGDQNSWRPCINLIQKSFVPQKTVGETRPCEEKDFREYRLVVERNLNNVRFMLQHILNSCRESHLSLNNDSMAIAKTFSMNLLLLIGEHSEKSIWNTAECVNISKELIANFCELWACQSVSTFFSEHENFNKLLLLLRPKLLKDTWKTYPAAVTCYRWMLHEVEKPMLFNHIMEVLPTTLILVDDHVPENVLIGLQCVHLIIQHSHMKKGLIDSGCAQVIYHALKHLTYQKEVKYIIPLYTCLANLLPTIEYWDDKSDAFEWTARDEILSNLIDNMAFEQNIELRHAYMSSLPQLLTNIGCGKWCEALARILVEYCEHHTDLRTLKATLETAKAFLLMFHLRVAAHCVSLYTAFLKLHFDLTETPVFDREIMQNLEDCICLLYDRSRNVGRAVLNDDRIRPIFSSAMPLGCRGDITYFE</sequence>